<name>A0A3B0SBV4_9ZZZZ</name>
<evidence type="ECO:0000313" key="2">
    <source>
        <dbReference type="EMBL" id="VAV98058.1"/>
    </source>
</evidence>
<protein>
    <submittedName>
        <fullName evidence="2">Uncharacterized protein</fullName>
    </submittedName>
</protein>
<proteinExistence type="predicted"/>
<keyword evidence="1" id="KW-1133">Transmembrane helix</keyword>
<dbReference type="EMBL" id="UOEG01000175">
    <property type="protein sequence ID" value="VAV98058.1"/>
    <property type="molecule type" value="Genomic_DNA"/>
</dbReference>
<organism evidence="2">
    <name type="scientific">hydrothermal vent metagenome</name>
    <dbReference type="NCBI Taxonomy" id="652676"/>
    <lineage>
        <taxon>unclassified sequences</taxon>
        <taxon>metagenomes</taxon>
        <taxon>ecological metagenomes</taxon>
    </lineage>
</organism>
<accession>A0A3B0SBV4</accession>
<keyword evidence="1" id="KW-0812">Transmembrane</keyword>
<dbReference type="AlphaFoldDB" id="A0A3B0SBV4"/>
<feature type="transmembrane region" description="Helical" evidence="1">
    <location>
        <begin position="94"/>
        <end position="118"/>
    </location>
</feature>
<gene>
    <name evidence="2" type="ORF">MNBD_ALPHA07-1976</name>
</gene>
<keyword evidence="1" id="KW-0472">Membrane</keyword>
<reference evidence="2" key="1">
    <citation type="submission" date="2018-06" db="EMBL/GenBank/DDBJ databases">
        <authorList>
            <person name="Zhirakovskaya E."/>
        </authorList>
    </citation>
    <scope>NUCLEOTIDE SEQUENCE</scope>
</reference>
<sequence>MFDAEQFNQRVAELEQMLRDKLGLRGKTLAGRLQKAGRRLPKRVHKAGRVITGAQAVVGNPKLARLQDQSAIDAAFTEMSAYLKPLNRRDQRKGFALGLAGDLAIRLILLAIALLAILRWQGMI</sequence>
<evidence type="ECO:0000256" key="1">
    <source>
        <dbReference type="SAM" id="Phobius"/>
    </source>
</evidence>